<evidence type="ECO:0000313" key="3">
    <source>
        <dbReference type="EMBL" id="AQQ72525.1"/>
    </source>
</evidence>
<protein>
    <submittedName>
        <fullName evidence="3">Putative metallophosphoesterase</fullName>
        <ecNumber evidence="3">3.1.-.-</ecNumber>
    </submittedName>
</protein>
<keyword evidence="3" id="KW-0378">Hydrolase</keyword>
<evidence type="ECO:0000259" key="2">
    <source>
        <dbReference type="Pfam" id="PF00149"/>
    </source>
</evidence>
<dbReference type="SUPFAM" id="SSF56300">
    <property type="entry name" value="Metallo-dependent phosphatases"/>
    <property type="match status" value="1"/>
</dbReference>
<feature type="transmembrane region" description="Helical" evidence="1">
    <location>
        <begin position="95"/>
        <end position="114"/>
    </location>
</feature>
<dbReference type="RefSeq" id="WP_146684708.1">
    <property type="nucleotide sequence ID" value="NZ_CP019646.1"/>
</dbReference>
<dbReference type="GO" id="GO:0016787">
    <property type="term" value="F:hydrolase activity"/>
    <property type="evidence" value="ECO:0007669"/>
    <property type="project" value="UniProtKB-KW"/>
</dbReference>
<feature type="transmembrane region" description="Helical" evidence="1">
    <location>
        <begin position="31"/>
        <end position="50"/>
    </location>
</feature>
<feature type="transmembrane region" description="Helical" evidence="1">
    <location>
        <begin position="62"/>
        <end position="83"/>
    </location>
</feature>
<keyword evidence="1" id="KW-0472">Membrane</keyword>
<dbReference type="EC" id="3.1.-.-" evidence="3"/>
<evidence type="ECO:0000313" key="4">
    <source>
        <dbReference type="Proteomes" id="UP000188181"/>
    </source>
</evidence>
<name>A0A1Q2MII3_9BACT</name>
<dbReference type="InterPro" id="IPR051158">
    <property type="entry name" value="Metallophosphoesterase_sf"/>
</dbReference>
<dbReference type="Pfam" id="PF00149">
    <property type="entry name" value="Metallophos"/>
    <property type="match status" value="1"/>
</dbReference>
<dbReference type="PANTHER" id="PTHR31302:SF0">
    <property type="entry name" value="TRANSMEMBRANE PROTEIN WITH METALLOPHOSPHOESTERASE DOMAIN"/>
    <property type="match status" value="1"/>
</dbReference>
<dbReference type="CDD" id="cd07385">
    <property type="entry name" value="MPP_YkuE_C"/>
    <property type="match status" value="1"/>
</dbReference>
<dbReference type="AlphaFoldDB" id="A0A1Q2MII3"/>
<reference evidence="4" key="1">
    <citation type="submission" date="2017-02" db="EMBL/GenBank/DDBJ databases">
        <title>Comparative genomics and description of representatives of a novel lineage of planctomycetes thriving in anoxic sediments.</title>
        <authorList>
            <person name="Spring S."/>
            <person name="Bunk B."/>
            <person name="Sproer C."/>
        </authorList>
    </citation>
    <scope>NUCLEOTIDE SEQUENCE [LARGE SCALE GENOMIC DNA]</scope>
    <source>
        <strain evidence="4">SM-Chi-D1</strain>
    </source>
</reference>
<dbReference type="EMBL" id="CP019646">
    <property type="protein sequence ID" value="AQQ72525.1"/>
    <property type="molecule type" value="Genomic_DNA"/>
</dbReference>
<keyword evidence="1" id="KW-1133">Transmembrane helix</keyword>
<dbReference type="PANTHER" id="PTHR31302">
    <property type="entry name" value="TRANSMEMBRANE PROTEIN WITH METALLOPHOSPHOESTERASE DOMAIN-RELATED"/>
    <property type="match status" value="1"/>
</dbReference>
<dbReference type="KEGG" id="pbas:SMSP2_02911"/>
<keyword evidence="1" id="KW-0812">Transmembrane</keyword>
<evidence type="ECO:0000256" key="1">
    <source>
        <dbReference type="SAM" id="Phobius"/>
    </source>
</evidence>
<dbReference type="InterPro" id="IPR029052">
    <property type="entry name" value="Metallo-depent_PP-like"/>
</dbReference>
<gene>
    <name evidence="3" type="ORF">SMSP2_02911</name>
</gene>
<feature type="domain" description="Calcineurin-like phosphoesterase" evidence="2">
    <location>
        <begin position="134"/>
        <end position="288"/>
    </location>
</feature>
<feature type="transmembrane region" description="Helical" evidence="1">
    <location>
        <begin position="6"/>
        <end position="26"/>
    </location>
</feature>
<organism evidence="3 4">
    <name type="scientific">Limihaloglobus sulfuriphilus</name>
    <dbReference type="NCBI Taxonomy" id="1851148"/>
    <lineage>
        <taxon>Bacteria</taxon>
        <taxon>Pseudomonadati</taxon>
        <taxon>Planctomycetota</taxon>
        <taxon>Phycisphaerae</taxon>
        <taxon>Sedimentisphaerales</taxon>
        <taxon>Sedimentisphaeraceae</taxon>
        <taxon>Limihaloglobus</taxon>
    </lineage>
</organism>
<proteinExistence type="predicted"/>
<sequence>MFITVILLIAFGMNFYVLARLCGFFAIRKGLFFWAAVLLLSVSLIAATAYQSHYGNVLSRIFYTAAAGWYGVLWLLLSALLVYEILRLFIKIKPHIAGIGILTIVELLVIYAIINAQLIRIKSITIPGPSDFDIVQLSDIHVGSVSAGYLQRVIDETNALMPDMVMITGDLVDNHNKTTRKAIGMLSGLSAPVLFVNGNHEYYAGKAKVNESIEKAGVKILRNEWTQYCSFVVAGIEYSENQDDLEGFIESLKIDESEYCILMSHGPVNPETVEKYGIDLTLTGHTHGGQIFPFNFIVKWAHPHLTGLHEYNGSYIYGTSGTGTWGPRMRLGTRSEIVLVKLRKNAQ</sequence>
<dbReference type="Proteomes" id="UP000188181">
    <property type="component" value="Chromosome"/>
</dbReference>
<accession>A0A1Q2MII3</accession>
<dbReference type="InterPro" id="IPR004843">
    <property type="entry name" value="Calcineurin-like_PHP"/>
</dbReference>
<dbReference type="Gene3D" id="3.60.21.10">
    <property type="match status" value="1"/>
</dbReference>
<dbReference type="OrthoDB" id="9780884at2"/>
<keyword evidence="4" id="KW-1185">Reference proteome</keyword>